<feature type="region of interest" description="Disordered" evidence="1">
    <location>
        <begin position="218"/>
        <end position="247"/>
    </location>
</feature>
<dbReference type="AlphaFoldDB" id="A0A9P5PSC4"/>
<organism evidence="2 3">
    <name type="scientific">Rhodocollybia butyracea</name>
    <dbReference type="NCBI Taxonomy" id="206335"/>
    <lineage>
        <taxon>Eukaryota</taxon>
        <taxon>Fungi</taxon>
        <taxon>Dikarya</taxon>
        <taxon>Basidiomycota</taxon>
        <taxon>Agaricomycotina</taxon>
        <taxon>Agaricomycetes</taxon>
        <taxon>Agaricomycetidae</taxon>
        <taxon>Agaricales</taxon>
        <taxon>Marasmiineae</taxon>
        <taxon>Omphalotaceae</taxon>
        <taxon>Rhodocollybia</taxon>
    </lineage>
</organism>
<dbReference type="EMBL" id="JADNRY010000033">
    <property type="protein sequence ID" value="KAF9071399.1"/>
    <property type="molecule type" value="Genomic_DNA"/>
</dbReference>
<feature type="region of interest" description="Disordered" evidence="1">
    <location>
        <begin position="388"/>
        <end position="408"/>
    </location>
</feature>
<sequence length="553" mass="57445">MSSLSDTAITSTSVIASTESNKGGGGFIRRSPGGIGVNDSASPKLSGALSLSRAASPSLEFPASGVQVSSCLSPVMLSKSVSFGTIGEAPANCSGSLSSLVNYNNDTDEVDDLVYPPSRAGSPPAVFGLVPNTFSTSPALGNTPDALRSVTSLAVLSALQSDSEPSPLPKRKLSVAPSLLPFSKRLQVANNHPLQAAWSPSGVPPLFVINGTNRVSKDPDVFNAPHPEGANRSPTIPSDDEYDALDFNLPDDLESIPALSTPTYSNLPLNPSSSASQSHIQLPALPSSSRFVQPSPGNVPSNPITPAPKDLRKRPGALASSPVPSTVARTPSACGSAARLSAIQHALSSVATQGASPTRPMASPTCPMASPSPAPKRRTLLAQIDSIMSPGASSSAGPPHPSDLFNDAGLSDNVVANAPLAEDADWLPFPEVYSPLDLSQKRCFVNPLRANPTVVQTVPSAKGTVDHSSLYSVVPIPLANNNFRIVREILVRPCQQEVQRVAAFFASTFGFDTAAFPASAGCISFTSMQFFEDQRSKFASQAGLLAMLNLIID</sequence>
<protein>
    <submittedName>
        <fullName evidence="2">Uncharacterized protein</fullName>
    </submittedName>
</protein>
<evidence type="ECO:0000256" key="1">
    <source>
        <dbReference type="SAM" id="MobiDB-lite"/>
    </source>
</evidence>
<name>A0A9P5PSC4_9AGAR</name>
<evidence type="ECO:0000313" key="2">
    <source>
        <dbReference type="EMBL" id="KAF9071399.1"/>
    </source>
</evidence>
<feature type="compositionally biased region" description="Acidic residues" evidence="1">
    <location>
        <begin position="238"/>
        <end position="247"/>
    </location>
</feature>
<reference evidence="2" key="1">
    <citation type="submission" date="2020-11" db="EMBL/GenBank/DDBJ databases">
        <authorList>
            <consortium name="DOE Joint Genome Institute"/>
            <person name="Ahrendt S."/>
            <person name="Riley R."/>
            <person name="Andreopoulos W."/>
            <person name="Labutti K."/>
            <person name="Pangilinan J."/>
            <person name="Ruiz-Duenas F.J."/>
            <person name="Barrasa J.M."/>
            <person name="Sanchez-Garcia M."/>
            <person name="Camarero S."/>
            <person name="Miyauchi S."/>
            <person name="Serrano A."/>
            <person name="Linde D."/>
            <person name="Babiker R."/>
            <person name="Drula E."/>
            <person name="Ayuso-Fernandez I."/>
            <person name="Pacheco R."/>
            <person name="Padilla G."/>
            <person name="Ferreira P."/>
            <person name="Barriuso J."/>
            <person name="Kellner H."/>
            <person name="Castanera R."/>
            <person name="Alfaro M."/>
            <person name="Ramirez L."/>
            <person name="Pisabarro A.G."/>
            <person name="Kuo A."/>
            <person name="Tritt A."/>
            <person name="Lipzen A."/>
            <person name="He G."/>
            <person name="Yan M."/>
            <person name="Ng V."/>
            <person name="Cullen D."/>
            <person name="Martin F."/>
            <person name="Rosso M.-N."/>
            <person name="Henrissat B."/>
            <person name="Hibbett D."/>
            <person name="Martinez A.T."/>
            <person name="Grigoriev I.V."/>
        </authorList>
    </citation>
    <scope>NUCLEOTIDE SEQUENCE</scope>
    <source>
        <strain evidence="2">AH 40177</strain>
    </source>
</reference>
<gene>
    <name evidence="2" type="ORF">BDP27DRAFT_1361947</name>
</gene>
<accession>A0A9P5PSC4</accession>
<evidence type="ECO:0000313" key="3">
    <source>
        <dbReference type="Proteomes" id="UP000772434"/>
    </source>
</evidence>
<dbReference type="Proteomes" id="UP000772434">
    <property type="component" value="Unassembled WGS sequence"/>
</dbReference>
<comment type="caution">
    <text evidence="2">The sequence shown here is derived from an EMBL/GenBank/DDBJ whole genome shotgun (WGS) entry which is preliminary data.</text>
</comment>
<feature type="compositionally biased region" description="Polar residues" evidence="1">
    <location>
        <begin position="287"/>
        <end position="304"/>
    </location>
</feature>
<feature type="region of interest" description="Disordered" evidence="1">
    <location>
        <begin position="350"/>
        <end position="375"/>
    </location>
</feature>
<proteinExistence type="predicted"/>
<feature type="region of interest" description="Disordered" evidence="1">
    <location>
        <begin position="287"/>
        <end position="331"/>
    </location>
</feature>
<keyword evidence="3" id="KW-1185">Reference proteome</keyword>
<dbReference type="OrthoDB" id="3070575at2759"/>